<feature type="region of interest" description="Disordered" evidence="1">
    <location>
        <begin position="1"/>
        <end position="36"/>
    </location>
</feature>
<reference evidence="3 4" key="1">
    <citation type="journal article" date="2014" name="Mol. Plant">
        <title>Chromosome Scale Genome Assembly and Transcriptome Profiling of Nannochloropsis gaditana in Nitrogen Depletion.</title>
        <authorList>
            <person name="Corteggiani Carpinelli E."/>
            <person name="Telatin A."/>
            <person name="Vitulo N."/>
            <person name="Forcato C."/>
            <person name="D'Angelo M."/>
            <person name="Schiavon R."/>
            <person name="Vezzi A."/>
            <person name="Giacometti G.M."/>
            <person name="Morosinotto T."/>
            <person name="Valle G."/>
        </authorList>
    </citation>
    <scope>NUCLEOTIDE SEQUENCE [LARGE SCALE GENOMIC DNA]</scope>
    <source>
        <strain evidence="3 4">B-31</strain>
    </source>
</reference>
<evidence type="ECO:0000259" key="2">
    <source>
        <dbReference type="Pfam" id="PF14226"/>
    </source>
</evidence>
<dbReference type="Proteomes" id="UP000019335">
    <property type="component" value="Chromosome 13"/>
</dbReference>
<feature type="compositionally biased region" description="Low complexity" evidence="1">
    <location>
        <begin position="10"/>
        <end position="36"/>
    </location>
</feature>
<accession>W7TMK6</accession>
<dbReference type="AlphaFoldDB" id="W7TMK6"/>
<proteinExistence type="predicted"/>
<dbReference type="Gene3D" id="2.60.120.330">
    <property type="entry name" value="B-lactam Antibiotic, Isopenicillin N Synthase, Chain"/>
    <property type="match status" value="1"/>
</dbReference>
<evidence type="ECO:0000256" key="1">
    <source>
        <dbReference type="SAM" id="MobiDB-lite"/>
    </source>
</evidence>
<dbReference type="EMBL" id="AZIL01001155">
    <property type="protein sequence ID" value="EWM24743.1"/>
    <property type="molecule type" value="Genomic_DNA"/>
</dbReference>
<keyword evidence="4" id="KW-1185">Reference proteome</keyword>
<name>W7TMK6_9STRA</name>
<evidence type="ECO:0000313" key="3">
    <source>
        <dbReference type="EMBL" id="EWM24743.1"/>
    </source>
</evidence>
<dbReference type="InterPro" id="IPR027443">
    <property type="entry name" value="IPNS-like_sf"/>
</dbReference>
<dbReference type="Pfam" id="PF14226">
    <property type="entry name" value="DIOX_N"/>
    <property type="match status" value="1"/>
</dbReference>
<feature type="domain" description="Non-haem dioxygenase N-terminal" evidence="2">
    <location>
        <begin position="35"/>
        <end position="69"/>
    </location>
</feature>
<dbReference type="InterPro" id="IPR026992">
    <property type="entry name" value="DIOX_N"/>
</dbReference>
<dbReference type="SUPFAM" id="SSF51197">
    <property type="entry name" value="Clavaminate synthase-like"/>
    <property type="match status" value="1"/>
</dbReference>
<organism evidence="3 4">
    <name type="scientific">Nannochloropsis gaditana</name>
    <dbReference type="NCBI Taxonomy" id="72520"/>
    <lineage>
        <taxon>Eukaryota</taxon>
        <taxon>Sar</taxon>
        <taxon>Stramenopiles</taxon>
        <taxon>Ochrophyta</taxon>
        <taxon>Eustigmatophyceae</taxon>
        <taxon>Eustigmatales</taxon>
        <taxon>Monodopsidaceae</taxon>
        <taxon>Nannochloropsis</taxon>
    </lineage>
</organism>
<comment type="caution">
    <text evidence="3">The sequence shown here is derived from an EMBL/GenBank/DDBJ whole genome shotgun (WGS) entry which is preliminary data.</text>
</comment>
<evidence type="ECO:0000313" key="4">
    <source>
        <dbReference type="Proteomes" id="UP000019335"/>
    </source>
</evidence>
<protein>
    <recommendedName>
        <fullName evidence="2">Non-haem dioxygenase N-terminal domain-containing protein</fullName>
    </recommendedName>
</protein>
<gene>
    <name evidence="3" type="ORF">Naga_101682g1</name>
</gene>
<sequence length="91" mass="10001">MDCQRHEDLSPSSNFLTSSSQPPSSPSSPSTPSYIPIISLSPLHDQSVEGKQAVAQAIRKACEDIGFFHHHPPQCRSLDDFRGFSRCNGVF</sequence>